<feature type="signal peptide" evidence="13">
    <location>
        <begin position="1"/>
        <end position="27"/>
    </location>
</feature>
<evidence type="ECO:0000256" key="9">
    <source>
        <dbReference type="ARBA" id="ARBA00023085"/>
    </source>
</evidence>
<comment type="pathway">
    <text evidence="2 13">Glycan metabolism; pectin degradation; 2-dehydro-3-deoxy-D-gluconate from pectin: step 1/5.</text>
</comment>
<feature type="active site" evidence="12">
    <location>
        <position position="372"/>
    </location>
</feature>
<comment type="function">
    <text evidence="13">Acts in the modification of cell walls via demethylesterification of cell wall pectin.</text>
</comment>
<evidence type="ECO:0000256" key="7">
    <source>
        <dbReference type="ARBA" id="ARBA00022525"/>
    </source>
</evidence>
<dbReference type="InterPro" id="IPR033131">
    <property type="entry name" value="Pectinesterase_Asp_AS"/>
</dbReference>
<keyword evidence="9 13" id="KW-0063">Aspartyl esterase</keyword>
<keyword evidence="6 13" id="KW-0134">Cell wall</keyword>
<dbReference type="InterPro" id="IPR018040">
    <property type="entry name" value="Pectinesterase_Tyr_AS"/>
</dbReference>
<feature type="chain" id="PRO_5043100808" description="Pectinesterase" evidence="13">
    <location>
        <begin position="28"/>
        <end position="533"/>
    </location>
</feature>
<evidence type="ECO:0000256" key="6">
    <source>
        <dbReference type="ARBA" id="ARBA00022512"/>
    </source>
</evidence>
<dbReference type="PROSITE" id="PS00503">
    <property type="entry name" value="PECTINESTERASE_2"/>
    <property type="match status" value="1"/>
</dbReference>
<evidence type="ECO:0000256" key="13">
    <source>
        <dbReference type="RuleBase" id="RU000589"/>
    </source>
</evidence>
<evidence type="ECO:0000256" key="10">
    <source>
        <dbReference type="ARBA" id="ARBA00023316"/>
    </source>
</evidence>
<evidence type="ECO:0000313" key="16">
    <source>
        <dbReference type="Proteomes" id="UP001454036"/>
    </source>
</evidence>
<dbReference type="Pfam" id="PF04043">
    <property type="entry name" value="PMEI"/>
    <property type="match status" value="1"/>
</dbReference>
<keyword evidence="16" id="KW-1185">Reference proteome</keyword>
<dbReference type="Pfam" id="PF01095">
    <property type="entry name" value="Pectinesterase"/>
    <property type="match status" value="1"/>
</dbReference>
<dbReference type="GO" id="GO:0042545">
    <property type="term" value="P:cell wall modification"/>
    <property type="evidence" value="ECO:0007669"/>
    <property type="project" value="UniProtKB-UniRule"/>
</dbReference>
<protein>
    <recommendedName>
        <fullName evidence="5 13">Pectinesterase</fullName>
        <ecNumber evidence="5 13">3.1.1.11</ecNumber>
    </recommendedName>
</protein>
<evidence type="ECO:0000259" key="14">
    <source>
        <dbReference type="SMART" id="SM00856"/>
    </source>
</evidence>
<comment type="subcellular location">
    <subcellularLocation>
        <location evidence="1 13">Secreted</location>
        <location evidence="1 13">Cell wall</location>
    </subcellularLocation>
</comment>
<dbReference type="InterPro" id="IPR035513">
    <property type="entry name" value="Invertase/methylesterase_inhib"/>
</dbReference>
<dbReference type="GO" id="GO:0030599">
    <property type="term" value="F:pectinesterase activity"/>
    <property type="evidence" value="ECO:0007669"/>
    <property type="project" value="UniProtKB-UniRule"/>
</dbReference>
<evidence type="ECO:0000313" key="15">
    <source>
        <dbReference type="EMBL" id="GAA0159987.1"/>
    </source>
</evidence>
<evidence type="ECO:0000256" key="8">
    <source>
        <dbReference type="ARBA" id="ARBA00022801"/>
    </source>
</evidence>
<evidence type="ECO:0000256" key="1">
    <source>
        <dbReference type="ARBA" id="ARBA00004191"/>
    </source>
</evidence>
<dbReference type="SUPFAM" id="SSF51126">
    <property type="entry name" value="Pectin lyase-like"/>
    <property type="match status" value="1"/>
</dbReference>
<accession>A0AAV3QCV2</accession>
<dbReference type="EC" id="3.1.1.11" evidence="5 13"/>
<dbReference type="SMART" id="SM00856">
    <property type="entry name" value="PMEI"/>
    <property type="match status" value="1"/>
</dbReference>
<dbReference type="Proteomes" id="UP001454036">
    <property type="component" value="Unassembled WGS sequence"/>
</dbReference>
<dbReference type="FunFam" id="2.160.20.10:FF:000029">
    <property type="entry name" value="Pectinesterase 4"/>
    <property type="match status" value="1"/>
</dbReference>
<dbReference type="GO" id="GO:0004857">
    <property type="term" value="F:enzyme inhibitor activity"/>
    <property type="evidence" value="ECO:0007669"/>
    <property type="project" value="InterPro"/>
</dbReference>
<proteinExistence type="inferred from homology"/>
<evidence type="ECO:0000256" key="11">
    <source>
        <dbReference type="ARBA" id="ARBA00047928"/>
    </source>
</evidence>
<dbReference type="EMBL" id="BAABME010003745">
    <property type="protein sequence ID" value="GAA0159987.1"/>
    <property type="molecule type" value="Genomic_DNA"/>
</dbReference>
<evidence type="ECO:0000256" key="12">
    <source>
        <dbReference type="PROSITE-ProRule" id="PRU10040"/>
    </source>
</evidence>
<dbReference type="NCBIfam" id="TIGR01614">
    <property type="entry name" value="PME_inhib"/>
    <property type="match status" value="1"/>
</dbReference>
<dbReference type="InterPro" id="IPR011050">
    <property type="entry name" value="Pectin_lyase_fold/virulence"/>
</dbReference>
<dbReference type="Gene3D" id="1.20.140.40">
    <property type="entry name" value="Invertase/pectin methylesterase inhibitor family protein"/>
    <property type="match status" value="1"/>
</dbReference>
<comment type="similarity">
    <text evidence="3">In the N-terminal section; belongs to the PMEI family.</text>
</comment>
<keyword evidence="13" id="KW-0732">Signal</keyword>
<evidence type="ECO:0000256" key="3">
    <source>
        <dbReference type="ARBA" id="ARBA00006027"/>
    </source>
</evidence>
<dbReference type="PANTHER" id="PTHR31707">
    <property type="entry name" value="PECTINESTERASE"/>
    <property type="match status" value="1"/>
</dbReference>
<dbReference type="InterPro" id="IPR006501">
    <property type="entry name" value="Pectinesterase_inhib_dom"/>
</dbReference>
<comment type="similarity">
    <text evidence="4">In the C-terminal section; belongs to the pectinesterase family.</text>
</comment>
<keyword evidence="7 13" id="KW-0964">Secreted</keyword>
<dbReference type="InterPro" id="IPR000070">
    <property type="entry name" value="Pectinesterase_cat"/>
</dbReference>
<evidence type="ECO:0000256" key="4">
    <source>
        <dbReference type="ARBA" id="ARBA00007786"/>
    </source>
</evidence>
<evidence type="ECO:0000256" key="2">
    <source>
        <dbReference type="ARBA" id="ARBA00005184"/>
    </source>
</evidence>
<keyword evidence="10 13" id="KW-0961">Cell wall biogenesis/degradation</keyword>
<dbReference type="GO" id="GO:0045490">
    <property type="term" value="P:pectin catabolic process"/>
    <property type="evidence" value="ECO:0007669"/>
    <property type="project" value="UniProtKB-UniRule"/>
</dbReference>
<dbReference type="SUPFAM" id="SSF101148">
    <property type="entry name" value="Plant invertase/pectin methylesterase inhibitor"/>
    <property type="match status" value="1"/>
</dbReference>
<dbReference type="PROSITE" id="PS00800">
    <property type="entry name" value="PECTINESTERASE_1"/>
    <property type="match status" value="1"/>
</dbReference>
<comment type="caution">
    <text evidence="15">The sequence shown here is derived from an EMBL/GenBank/DDBJ whole genome shotgun (WGS) entry which is preliminary data.</text>
</comment>
<reference evidence="15 16" key="1">
    <citation type="submission" date="2024-01" db="EMBL/GenBank/DDBJ databases">
        <title>The complete chloroplast genome sequence of Lithospermum erythrorhizon: insights into the phylogenetic relationship among Boraginaceae species and the maternal lineages of purple gromwells.</title>
        <authorList>
            <person name="Okada T."/>
            <person name="Watanabe K."/>
        </authorList>
    </citation>
    <scope>NUCLEOTIDE SEQUENCE [LARGE SCALE GENOMIC DNA]</scope>
</reference>
<comment type="catalytic activity">
    <reaction evidence="11 13">
        <text>[(1-&gt;4)-alpha-D-galacturonosyl methyl ester](n) + n H2O = [(1-&gt;4)-alpha-D-galacturonosyl](n) + n methanol + n H(+)</text>
        <dbReference type="Rhea" id="RHEA:22380"/>
        <dbReference type="Rhea" id="RHEA-COMP:14570"/>
        <dbReference type="Rhea" id="RHEA-COMP:14573"/>
        <dbReference type="ChEBI" id="CHEBI:15377"/>
        <dbReference type="ChEBI" id="CHEBI:15378"/>
        <dbReference type="ChEBI" id="CHEBI:17790"/>
        <dbReference type="ChEBI" id="CHEBI:140522"/>
        <dbReference type="ChEBI" id="CHEBI:140523"/>
        <dbReference type="EC" id="3.1.1.11"/>
    </reaction>
</comment>
<keyword evidence="8 13" id="KW-0378">Hydrolase</keyword>
<gene>
    <name evidence="15" type="ORF">LIER_16645</name>
</gene>
<name>A0AAV3QCV2_LITER</name>
<sequence>MISYQSVKMVTPNCVLFLLMCVTLACAKMLVHNQDHVAVGCSYTSYPVLCMQTIAESKVSLKEETDVLSALVNKEIYETELYDSSSHDLEKTNSKAQPTETASGNYCHELMIMSLRRLKQAKEALKQSPKKKKQDILTWLSAALTFQETCKEDAEAGEARPDSNFMSSSTSEKMNRLIQLSSNSLAIANRIPEENSTKSGHRLSDNRIPGWLSTRERKLLQSSSVKANAIVAGDGSGNYKTISAAVQAASGGRFVIYVKAGVYNEKVHINKDGITLIGDGKDSTIISGSSSVAGGSSLQGSATVSITGDGFIARDIRFQNTAGPQGHQAVALYIASDRSALFKCSISGYQDTLYAYALRQFYRECDIYGTIDFIFGNAAAIFQRSNLVLRQPGRRGAYNVMLAHSRTDPGQNTGFTVQNCMIAASGYSRGSYDSYLGRPWRQYSRAVIMQSSIDGVISPQGWIEWEGTSGYDKTVYFAEHANAGPGAGLSNRVKWPGFHVIERPEAMKFTVANFISGTSWLPSTGITYVSGLG</sequence>
<dbReference type="AlphaFoldDB" id="A0AAV3QCV2"/>
<dbReference type="Gene3D" id="2.160.20.10">
    <property type="entry name" value="Single-stranded right-handed beta-helix, Pectin lyase-like"/>
    <property type="match status" value="1"/>
</dbReference>
<dbReference type="InterPro" id="IPR012334">
    <property type="entry name" value="Pectin_lyas_fold"/>
</dbReference>
<feature type="domain" description="Pectinesterase inhibitor" evidence="14">
    <location>
        <begin position="32"/>
        <end position="187"/>
    </location>
</feature>
<evidence type="ECO:0000256" key="5">
    <source>
        <dbReference type="ARBA" id="ARBA00013229"/>
    </source>
</evidence>
<dbReference type="CDD" id="cd15798">
    <property type="entry name" value="PMEI-like_3"/>
    <property type="match status" value="1"/>
</dbReference>
<organism evidence="15 16">
    <name type="scientific">Lithospermum erythrorhizon</name>
    <name type="common">Purple gromwell</name>
    <name type="synonym">Lithospermum officinale var. erythrorhizon</name>
    <dbReference type="NCBI Taxonomy" id="34254"/>
    <lineage>
        <taxon>Eukaryota</taxon>
        <taxon>Viridiplantae</taxon>
        <taxon>Streptophyta</taxon>
        <taxon>Embryophyta</taxon>
        <taxon>Tracheophyta</taxon>
        <taxon>Spermatophyta</taxon>
        <taxon>Magnoliopsida</taxon>
        <taxon>eudicotyledons</taxon>
        <taxon>Gunneridae</taxon>
        <taxon>Pentapetalae</taxon>
        <taxon>asterids</taxon>
        <taxon>lamiids</taxon>
        <taxon>Boraginales</taxon>
        <taxon>Boraginaceae</taxon>
        <taxon>Boraginoideae</taxon>
        <taxon>Lithospermeae</taxon>
        <taxon>Lithospermum</taxon>
    </lineage>
</organism>